<reference evidence="2 3" key="1">
    <citation type="submission" date="2011-08" db="EMBL/GenBank/DDBJ databases">
        <title>The Genome Sequence of Oribacterium sp. ACB7.</title>
        <authorList>
            <consortium name="The Broad Institute Genome Sequencing Platform"/>
            <person name="Earl A."/>
            <person name="Ward D."/>
            <person name="Feldgarden M."/>
            <person name="Gevers D."/>
            <person name="Sizova M."/>
            <person name="Hazen A."/>
            <person name="Epstein S."/>
            <person name="Young S.K."/>
            <person name="Zeng Q."/>
            <person name="Gargeya S."/>
            <person name="Fitzgerald M."/>
            <person name="Haas B."/>
            <person name="Abouelleil A."/>
            <person name="Alvarado L."/>
            <person name="Arachchi H.M."/>
            <person name="Berlin A."/>
            <person name="Brown A."/>
            <person name="Chapman S.B."/>
            <person name="Chen Z."/>
            <person name="Dunbar C."/>
            <person name="Freedman E."/>
            <person name="Gearin G."/>
            <person name="Gellesch M."/>
            <person name="Goldberg J."/>
            <person name="Griggs A."/>
            <person name="Gujja S."/>
            <person name="Heiman D."/>
            <person name="Howarth C."/>
            <person name="Larson L."/>
            <person name="Lui A."/>
            <person name="MacDonald P.J.P."/>
            <person name="Montmayeur A."/>
            <person name="Murphy C."/>
            <person name="Neiman D."/>
            <person name="Pearson M."/>
            <person name="Priest M."/>
            <person name="Roberts A."/>
            <person name="Saif S."/>
            <person name="Shea T."/>
            <person name="Shenoy N."/>
            <person name="Sisk P."/>
            <person name="Stolte C."/>
            <person name="Sykes S."/>
            <person name="Wortman J."/>
            <person name="Nusbaum C."/>
            <person name="Birren B."/>
        </authorList>
    </citation>
    <scope>NUCLEOTIDE SEQUENCE [LARGE SCALE GENOMIC DNA]</scope>
    <source>
        <strain evidence="2 3">ACB7</strain>
    </source>
</reference>
<dbReference type="HOGENOM" id="CLU_027783_0_0_9"/>
<dbReference type="InterPro" id="IPR052942">
    <property type="entry name" value="LPS_cholinephosphotransferase"/>
</dbReference>
<gene>
    <name evidence="2" type="ORF">HMPREF9624_01653</name>
</gene>
<dbReference type="Pfam" id="PF04991">
    <property type="entry name" value="LicD"/>
    <property type="match status" value="1"/>
</dbReference>
<dbReference type="PATRIC" id="fig|796944.3.peg.159"/>
<dbReference type="EMBL" id="AFZD01000003">
    <property type="protein sequence ID" value="EHL14324.1"/>
    <property type="molecule type" value="Genomic_DNA"/>
</dbReference>
<accession>G9WRD7</accession>
<organism evidence="2 3">
    <name type="scientific">Oribacterium asaccharolyticum ACB7</name>
    <dbReference type="NCBI Taxonomy" id="796944"/>
    <lineage>
        <taxon>Bacteria</taxon>
        <taxon>Bacillati</taxon>
        <taxon>Bacillota</taxon>
        <taxon>Clostridia</taxon>
        <taxon>Lachnospirales</taxon>
        <taxon>Lachnospiraceae</taxon>
        <taxon>Oribacterium</taxon>
    </lineage>
</organism>
<dbReference type="GO" id="GO:0009100">
    <property type="term" value="P:glycoprotein metabolic process"/>
    <property type="evidence" value="ECO:0007669"/>
    <property type="project" value="UniProtKB-ARBA"/>
</dbReference>
<proteinExistence type="predicted"/>
<keyword evidence="3" id="KW-1185">Reference proteome</keyword>
<evidence type="ECO:0000259" key="1">
    <source>
        <dbReference type="Pfam" id="PF04991"/>
    </source>
</evidence>
<dbReference type="PANTHER" id="PTHR43404">
    <property type="entry name" value="LIPOPOLYSACCHARIDE CHOLINEPHOSPHOTRANSFERASE LICD"/>
    <property type="match status" value="1"/>
</dbReference>
<dbReference type="AlphaFoldDB" id="G9WRD7"/>
<feature type="domain" description="LicD/FKTN/FKRP nucleotidyltransferase" evidence="1">
    <location>
        <begin position="40"/>
        <end position="269"/>
    </location>
</feature>
<name>G9WRD7_9FIRM</name>
<dbReference type="PANTHER" id="PTHR43404:SF1">
    <property type="entry name" value="MNN4P"/>
    <property type="match status" value="1"/>
</dbReference>
<dbReference type="InterPro" id="IPR007074">
    <property type="entry name" value="LicD/FKTN/FKRP_NTP_transf"/>
</dbReference>
<sequence length="658" mass="77028">MQWEKDFFYDEVRDGFYIPGMMKRAWGAELNVLKEIDKICRKHRIPYFLGSGTLLGAVREGGQFIPWDDDVDIEMFRKDYLKFLSVAKEELPDELYIRAIEVNIETASFVPKVGLREDVMSLPTLEKYCFFPYKVEIDIFLLDELSDKEEEERYREEVLTMLYSLNNKVFEGKSREDVELLLEKLEEVLQIHFDRNLSLNLQIKGLINRFFQEFNGTIGKNIAIFPYHHLLGNCCFPRKAYESTIFLPFCGMRFPVAKGYEMRLCSEYGDWHKKSKSGEDHTYPCYRESEERVSHILPAKAFPRYSFQKESMERNPVRSLREQYLGILDGFLLEERRGSELFRKGEYYSYQSLLATLQETAIAFGELLEEKIGKDAESISLLESYCEMLYQKYQSVSSPEEKKEEMQEEGTVSLLKALKDRVKKELKVQAVFLLHRAKDFACLRPLVDALRKENVACKIIPIPYYDKAVNGAFTEMHYEGGEFPKEYAITDYKSYDFEKELPDCIVMNSPYDEYNPVFSIEPAFYSRNLKRFTGKLIYIPWFVTDEIDPENPEDRKAFYNMQYYVTVPGVFHADYTIVQSEAMKKAYLVKILQFLEEERLQKNRKAEENAFGKMNADEVLVEMCKKILGAGSCLLGEKEGQGAKEVVEVLKQILFEKE</sequence>
<comment type="caution">
    <text evidence="2">The sequence shown here is derived from an EMBL/GenBank/DDBJ whole genome shotgun (WGS) entry which is preliminary data.</text>
</comment>
<evidence type="ECO:0000313" key="2">
    <source>
        <dbReference type="EMBL" id="EHL14324.1"/>
    </source>
</evidence>
<protein>
    <recommendedName>
        <fullName evidence="1">LicD/FKTN/FKRP nucleotidyltransferase domain-containing protein</fullName>
    </recommendedName>
</protein>
<evidence type="ECO:0000313" key="3">
    <source>
        <dbReference type="Proteomes" id="UP000003527"/>
    </source>
</evidence>
<dbReference type="Proteomes" id="UP000003527">
    <property type="component" value="Unassembled WGS sequence"/>
</dbReference>